<dbReference type="InterPro" id="IPR051532">
    <property type="entry name" value="Ester_Hydrolysis_Enzymes"/>
</dbReference>
<dbReference type="InterPro" id="IPR013830">
    <property type="entry name" value="SGNH_hydro"/>
</dbReference>
<dbReference type="PANTHER" id="PTHR30383">
    <property type="entry name" value="THIOESTERASE 1/PROTEASE 1/LYSOPHOSPHOLIPASE L1"/>
    <property type="match status" value="1"/>
</dbReference>
<dbReference type="InterPro" id="IPR036514">
    <property type="entry name" value="SGNH_hydro_sf"/>
</dbReference>
<dbReference type="EMBL" id="JAFBEI010000021">
    <property type="protein sequence ID" value="MBM7636308.1"/>
    <property type="molecule type" value="Genomic_DNA"/>
</dbReference>
<gene>
    <name evidence="3" type="ORF">JOC31_001129</name>
</gene>
<sequence length="221" mass="24752">MNELNKVTPEATNNPSKEVETGSEQLHHYQLERLASFGEERVYNNPIIFAGDSIIEFFPLKKFLGRDYPLVNRGIAGTDSIWLLNHLEEQVLKFSPIKLVIAIGVNDLGRGYPIADIINRLAELVGQIKIFLPQTTLYVQSVLPVNESPAYADKVKVRRNTAIQELNTRLALLSGIEFIDGYDLLLDETGQLAEPYTTDGLHLTQEGYARLAPAFKAVLEE</sequence>
<evidence type="ECO:0000256" key="1">
    <source>
        <dbReference type="SAM" id="MobiDB-lite"/>
    </source>
</evidence>
<accession>A0ABS2PLI7</accession>
<evidence type="ECO:0000313" key="3">
    <source>
        <dbReference type="EMBL" id="MBM7636308.1"/>
    </source>
</evidence>
<comment type="caution">
    <text evidence="3">The sequence shown here is derived from an EMBL/GenBank/DDBJ whole genome shotgun (WGS) entry which is preliminary data.</text>
</comment>
<dbReference type="PANTHER" id="PTHR30383:SF5">
    <property type="entry name" value="SGNH HYDROLASE-TYPE ESTERASE DOMAIN-CONTAINING PROTEIN"/>
    <property type="match status" value="1"/>
</dbReference>
<dbReference type="Pfam" id="PF13472">
    <property type="entry name" value="Lipase_GDSL_2"/>
    <property type="match status" value="1"/>
</dbReference>
<reference evidence="3 4" key="1">
    <citation type="submission" date="2021-01" db="EMBL/GenBank/DDBJ databases">
        <title>Genomic Encyclopedia of Type Strains, Phase IV (KMG-IV): sequencing the most valuable type-strain genomes for metagenomic binning, comparative biology and taxonomic classification.</title>
        <authorList>
            <person name="Goeker M."/>
        </authorList>
    </citation>
    <scope>NUCLEOTIDE SEQUENCE [LARGE SCALE GENOMIC DNA]</scope>
    <source>
        <strain evidence="3 4">DSM 27513</strain>
    </source>
</reference>
<keyword evidence="4" id="KW-1185">Reference proteome</keyword>
<feature type="domain" description="SGNH hydrolase-type esterase" evidence="2">
    <location>
        <begin position="64"/>
        <end position="210"/>
    </location>
</feature>
<organism evidence="3 4">
    <name type="scientific">Streptococcus saliviloxodontae</name>
    <dbReference type="NCBI Taxonomy" id="1349416"/>
    <lineage>
        <taxon>Bacteria</taxon>
        <taxon>Bacillati</taxon>
        <taxon>Bacillota</taxon>
        <taxon>Bacilli</taxon>
        <taxon>Lactobacillales</taxon>
        <taxon>Streptococcaceae</taxon>
        <taxon>Streptococcus</taxon>
    </lineage>
</organism>
<protein>
    <submittedName>
        <fullName evidence="3">Lysophospholipase L1-like esterase</fullName>
    </submittedName>
</protein>
<evidence type="ECO:0000313" key="4">
    <source>
        <dbReference type="Proteomes" id="UP000809081"/>
    </source>
</evidence>
<evidence type="ECO:0000259" key="2">
    <source>
        <dbReference type="Pfam" id="PF13472"/>
    </source>
</evidence>
<proteinExistence type="predicted"/>
<dbReference type="Proteomes" id="UP000809081">
    <property type="component" value="Unassembled WGS sequence"/>
</dbReference>
<dbReference type="SUPFAM" id="SSF52266">
    <property type="entry name" value="SGNH hydrolase"/>
    <property type="match status" value="1"/>
</dbReference>
<dbReference type="CDD" id="cd01841">
    <property type="entry name" value="NnaC_like"/>
    <property type="match status" value="1"/>
</dbReference>
<feature type="region of interest" description="Disordered" evidence="1">
    <location>
        <begin position="1"/>
        <end position="24"/>
    </location>
</feature>
<dbReference type="RefSeq" id="WP_205017193.1">
    <property type="nucleotide sequence ID" value="NZ_JAFBEI010000021.1"/>
</dbReference>
<name>A0ABS2PLI7_9STRE</name>
<dbReference type="Gene3D" id="3.40.50.1110">
    <property type="entry name" value="SGNH hydrolase"/>
    <property type="match status" value="1"/>
</dbReference>